<sequence>MNVLQQKFEIARKTQTSFASLPAAHDTDFLLANSTRDLEREHQKFEELNAFSAYYQQGQMLNFDYLDE</sequence>
<dbReference type="EMBL" id="AUWU02000002">
    <property type="protein sequence ID" value="KAH0576063.1"/>
    <property type="molecule type" value="Genomic_DNA"/>
</dbReference>
<dbReference type="RefSeq" id="XP_067766822.1">
    <property type="nucleotide sequence ID" value="XM_067905505.1"/>
</dbReference>
<dbReference type="Proteomes" id="UP000018208">
    <property type="component" value="Unassembled WGS sequence"/>
</dbReference>
<reference evidence="2" key="2">
    <citation type="submission" date="2020-12" db="EMBL/GenBank/DDBJ databases">
        <title>New Spironucleus salmonicida genome in near-complete chromosomes.</title>
        <authorList>
            <person name="Xu F."/>
            <person name="Kurt Z."/>
            <person name="Jimenez-Gonzalez A."/>
            <person name="Astvaldsson A."/>
            <person name="Andersson J.O."/>
            <person name="Svard S.G."/>
        </authorList>
    </citation>
    <scope>NUCLEOTIDE SEQUENCE</scope>
    <source>
        <strain evidence="2">ATCC 50377</strain>
    </source>
</reference>
<reference evidence="2" key="1">
    <citation type="journal article" date="2014" name="PLoS Genet.">
        <title>The Genome of Spironucleus salmonicida Highlights a Fish Pathogen Adapted to Fluctuating Environments.</title>
        <authorList>
            <person name="Xu F."/>
            <person name="Jerlstrom-Hultqvist J."/>
            <person name="Einarsson E."/>
            <person name="Astvaldsson A."/>
            <person name="Svard S.G."/>
            <person name="Andersson J.O."/>
        </authorList>
    </citation>
    <scope>NUCLEOTIDE SEQUENCE</scope>
    <source>
        <strain evidence="2">ATCC 50377</strain>
    </source>
</reference>
<keyword evidence="3" id="KW-1185">Reference proteome</keyword>
<dbReference type="KEGG" id="ssao:94295614"/>
<dbReference type="AlphaFoldDB" id="A0A9P8LX70"/>
<name>A0A9P8LX70_9EUKA</name>
<protein>
    <submittedName>
        <fullName evidence="2">Uncharacterized protein</fullName>
    </submittedName>
</protein>
<accession>A0A9P8LX70</accession>
<evidence type="ECO:0000313" key="2">
    <source>
        <dbReference type="EMBL" id="KAH0576063.1"/>
    </source>
</evidence>
<comment type="caution">
    <text evidence="2">The sequence shown here is derived from an EMBL/GenBank/DDBJ whole genome shotgun (WGS) entry which is preliminary data.</text>
</comment>
<evidence type="ECO:0000313" key="3">
    <source>
        <dbReference type="Proteomes" id="UP000018208"/>
    </source>
</evidence>
<organism evidence="2 3">
    <name type="scientific">Spironucleus salmonicida</name>
    <dbReference type="NCBI Taxonomy" id="348837"/>
    <lineage>
        <taxon>Eukaryota</taxon>
        <taxon>Metamonada</taxon>
        <taxon>Diplomonadida</taxon>
        <taxon>Hexamitidae</taxon>
        <taxon>Hexamitinae</taxon>
        <taxon>Spironucleus</taxon>
    </lineage>
</organism>
<evidence type="ECO:0000313" key="1">
    <source>
        <dbReference type="EMBL" id="KAH0576049.1"/>
    </source>
</evidence>
<dbReference type="EMBL" id="AUWU02000002">
    <property type="protein sequence ID" value="KAH0576049.1"/>
    <property type="molecule type" value="Genomic_DNA"/>
</dbReference>
<proteinExistence type="predicted"/>
<dbReference type="GeneID" id="94295614"/>
<gene>
    <name evidence="1" type="ORF">SS50377_21591</name>
    <name evidence="2" type="ORF">SS50377_21605</name>
</gene>